<dbReference type="Pfam" id="PF00076">
    <property type="entry name" value="RRM_1"/>
    <property type="match status" value="1"/>
</dbReference>
<name>G0U4A7_TRYVY</name>
<dbReference type="VEuPathDB" id="TriTrypDB:TvY486_1013130"/>
<dbReference type="PANTHER" id="PTHR48027">
    <property type="entry name" value="HETEROGENEOUS NUCLEAR RIBONUCLEOPROTEIN 87F-RELATED"/>
    <property type="match status" value="1"/>
</dbReference>
<dbReference type="InterPro" id="IPR035979">
    <property type="entry name" value="RBD_domain_sf"/>
</dbReference>
<feature type="domain" description="RRM" evidence="3">
    <location>
        <begin position="73"/>
        <end position="153"/>
    </location>
</feature>
<dbReference type="SUPFAM" id="SSF54928">
    <property type="entry name" value="RNA-binding domain, RBD"/>
    <property type="match status" value="1"/>
</dbReference>
<dbReference type="Gene3D" id="3.30.70.330">
    <property type="match status" value="1"/>
</dbReference>
<reference evidence="4" key="1">
    <citation type="journal article" date="2012" name="Proc. Natl. Acad. Sci. U.S.A.">
        <title>Antigenic diversity is generated by distinct evolutionary mechanisms in African trypanosome species.</title>
        <authorList>
            <person name="Jackson A.P."/>
            <person name="Berry A."/>
            <person name="Aslett M."/>
            <person name="Allison H.C."/>
            <person name="Burton P."/>
            <person name="Vavrova-Anderson J."/>
            <person name="Brown R."/>
            <person name="Browne H."/>
            <person name="Corton N."/>
            <person name="Hauser H."/>
            <person name="Gamble J."/>
            <person name="Gilderthorp R."/>
            <person name="Marcello L."/>
            <person name="McQuillan J."/>
            <person name="Otto T.D."/>
            <person name="Quail M.A."/>
            <person name="Sanders M.J."/>
            <person name="van Tonder A."/>
            <person name="Ginger M.L."/>
            <person name="Field M.C."/>
            <person name="Barry J.D."/>
            <person name="Hertz-Fowler C."/>
            <person name="Berriman M."/>
        </authorList>
    </citation>
    <scope>NUCLEOTIDE SEQUENCE</scope>
    <source>
        <strain evidence="4">Y486</strain>
    </source>
</reference>
<sequence length="332" mass="36532">MNCSSETGAAFPADGYYTTGYHISTGFGQGVGMGMPFVGHIQTNSNIHGASSGEYQHAPNNSRRYKSNARVGSKLFVGQVPAMATEKQLYAVFEPYGELLEVKIMRDSLGRSKGSAWVRYEVDEMALSAINALHEKHTIPPQTNPLRVQFATPHYAKHRNQQIQSNPTALLVNPNAFVSQMNLQGTTMMLHPSPSFGMFSPYPSDVRHQNMRSSFDNTPKPPLTMTNTYMSPAKNSNMMNPALSRTVEHMPVDSVDAVSSQRCRGQSCIYSSTIPSPIVDNPRTESYAEEQFDKLNAMGHNHSAGRWSVDIKHQTGHVVSDENVTVGNGVFS</sequence>
<gene>
    <name evidence="4" type="ORF">TVY486_1013130</name>
</gene>
<dbReference type="InterPro" id="IPR052462">
    <property type="entry name" value="SLIRP/GR-RBP-like"/>
</dbReference>
<evidence type="ECO:0000256" key="1">
    <source>
        <dbReference type="ARBA" id="ARBA00022884"/>
    </source>
</evidence>
<accession>G0U4A7</accession>
<dbReference type="SMART" id="SM00360">
    <property type="entry name" value="RRM"/>
    <property type="match status" value="1"/>
</dbReference>
<protein>
    <submittedName>
        <fullName evidence="4">Putative RNA-binding protein</fullName>
    </submittedName>
</protein>
<dbReference type="EMBL" id="HE573026">
    <property type="protein sequence ID" value="CCC52270.1"/>
    <property type="molecule type" value="Genomic_DNA"/>
</dbReference>
<evidence type="ECO:0000259" key="3">
    <source>
        <dbReference type="PROSITE" id="PS50102"/>
    </source>
</evidence>
<organism evidence="4">
    <name type="scientific">Trypanosoma vivax (strain Y486)</name>
    <dbReference type="NCBI Taxonomy" id="1055687"/>
    <lineage>
        <taxon>Eukaryota</taxon>
        <taxon>Discoba</taxon>
        <taxon>Euglenozoa</taxon>
        <taxon>Kinetoplastea</taxon>
        <taxon>Metakinetoplastina</taxon>
        <taxon>Trypanosomatida</taxon>
        <taxon>Trypanosomatidae</taxon>
        <taxon>Trypanosoma</taxon>
        <taxon>Duttonella</taxon>
    </lineage>
</organism>
<evidence type="ECO:0000313" key="4">
    <source>
        <dbReference type="EMBL" id="CCC52270.1"/>
    </source>
</evidence>
<dbReference type="GO" id="GO:0003723">
    <property type="term" value="F:RNA binding"/>
    <property type="evidence" value="ECO:0007669"/>
    <property type="project" value="UniProtKB-UniRule"/>
</dbReference>
<dbReference type="AlphaFoldDB" id="G0U4A7"/>
<dbReference type="InterPro" id="IPR012677">
    <property type="entry name" value="Nucleotide-bd_a/b_plait_sf"/>
</dbReference>
<keyword evidence="1 2" id="KW-0694">RNA-binding</keyword>
<evidence type="ECO:0000256" key="2">
    <source>
        <dbReference type="PROSITE-ProRule" id="PRU00176"/>
    </source>
</evidence>
<dbReference type="InterPro" id="IPR000504">
    <property type="entry name" value="RRM_dom"/>
</dbReference>
<dbReference type="PROSITE" id="PS50102">
    <property type="entry name" value="RRM"/>
    <property type="match status" value="1"/>
</dbReference>
<proteinExistence type="predicted"/>